<feature type="domain" description="MIT" evidence="2">
    <location>
        <begin position="117"/>
        <end position="195"/>
    </location>
</feature>
<dbReference type="SUPFAM" id="SSF116846">
    <property type="entry name" value="MIT domain"/>
    <property type="match status" value="1"/>
</dbReference>
<comment type="caution">
    <text evidence="3">The sequence shown here is derived from an EMBL/GenBank/DDBJ whole genome shotgun (WGS) entry which is preliminary data.</text>
</comment>
<evidence type="ECO:0000313" key="4">
    <source>
        <dbReference type="Proteomes" id="UP001165083"/>
    </source>
</evidence>
<feature type="region of interest" description="Disordered" evidence="1">
    <location>
        <begin position="197"/>
        <end position="224"/>
    </location>
</feature>
<dbReference type="AlphaFoldDB" id="A0A9W6U795"/>
<dbReference type="OrthoDB" id="19553at2759"/>
<feature type="region of interest" description="Disordered" evidence="1">
    <location>
        <begin position="1"/>
        <end position="92"/>
    </location>
</feature>
<dbReference type="SMART" id="SM00745">
    <property type="entry name" value="MIT"/>
    <property type="match status" value="1"/>
</dbReference>
<reference evidence="3" key="1">
    <citation type="submission" date="2023-04" db="EMBL/GenBank/DDBJ databases">
        <title>Phytophthora lilii NBRC 32176.</title>
        <authorList>
            <person name="Ichikawa N."/>
            <person name="Sato H."/>
            <person name="Tonouchi N."/>
        </authorList>
    </citation>
    <scope>NUCLEOTIDE SEQUENCE</scope>
    <source>
        <strain evidence="3">NBRC 32176</strain>
    </source>
</reference>
<dbReference type="Gene3D" id="1.20.58.80">
    <property type="entry name" value="Phosphotransferase system, lactose/cellobiose-type IIA subunit"/>
    <property type="match status" value="1"/>
</dbReference>
<dbReference type="InterPro" id="IPR036181">
    <property type="entry name" value="MIT_dom_sf"/>
</dbReference>
<sequence length="224" mass="25452">MSSNEDLRARLQSLRASRQTQNDAQQRQEPVRDWGDTFQQDELEELQLMLEQDGGGYASSSTEEYDAAPSSGLPTPDDPDVWRDTRPTSHSYVDEPHAYQSIERQLSYRQPGLNPAVEETYEAAFRLIQLAADAERSGNPLQAIQLYTDAGDVLIKVGKNEHDPLLKQGIREKANEIMKRAEELDEWYYSVQESARKAALPPQLQIQRTQVPRVQEPGKDANRL</sequence>
<evidence type="ECO:0000313" key="3">
    <source>
        <dbReference type="EMBL" id="GMF27360.1"/>
    </source>
</evidence>
<evidence type="ECO:0000256" key="1">
    <source>
        <dbReference type="SAM" id="MobiDB-lite"/>
    </source>
</evidence>
<organism evidence="3 4">
    <name type="scientific">Phytophthora lilii</name>
    <dbReference type="NCBI Taxonomy" id="2077276"/>
    <lineage>
        <taxon>Eukaryota</taxon>
        <taxon>Sar</taxon>
        <taxon>Stramenopiles</taxon>
        <taxon>Oomycota</taxon>
        <taxon>Peronosporomycetes</taxon>
        <taxon>Peronosporales</taxon>
        <taxon>Peronosporaceae</taxon>
        <taxon>Phytophthora</taxon>
    </lineage>
</organism>
<feature type="compositionally biased region" description="Low complexity" evidence="1">
    <location>
        <begin position="10"/>
        <end position="19"/>
    </location>
</feature>
<gene>
    <name evidence="3" type="ORF">Plil01_001144600</name>
</gene>
<dbReference type="Pfam" id="PF04212">
    <property type="entry name" value="MIT"/>
    <property type="match status" value="1"/>
</dbReference>
<dbReference type="EMBL" id="BSXW01000658">
    <property type="protein sequence ID" value="GMF27360.1"/>
    <property type="molecule type" value="Genomic_DNA"/>
</dbReference>
<dbReference type="InterPro" id="IPR007330">
    <property type="entry name" value="MIT_dom"/>
</dbReference>
<evidence type="ECO:0000259" key="2">
    <source>
        <dbReference type="SMART" id="SM00745"/>
    </source>
</evidence>
<dbReference type="Proteomes" id="UP001165083">
    <property type="component" value="Unassembled WGS sequence"/>
</dbReference>
<feature type="compositionally biased region" description="Basic and acidic residues" evidence="1">
    <location>
        <begin position="80"/>
        <end position="92"/>
    </location>
</feature>
<name>A0A9W6U795_9STRA</name>
<accession>A0A9W6U795</accession>
<keyword evidence="4" id="KW-1185">Reference proteome</keyword>
<proteinExistence type="predicted"/>
<protein>
    <submittedName>
        <fullName evidence="3">Unnamed protein product</fullName>
    </submittedName>
</protein>